<keyword evidence="3" id="KW-1185">Reference proteome</keyword>
<reference evidence="2 3" key="1">
    <citation type="submission" date="2019-04" db="EMBL/GenBank/DDBJ databases">
        <title>Cohnella sp. nov. isolated from preserved vegetables.</title>
        <authorList>
            <person name="Lin S.-Y."/>
            <person name="Hung M.-H."/>
            <person name="Young C.-C."/>
        </authorList>
    </citation>
    <scope>NUCLEOTIDE SEQUENCE [LARGE SCALE GENOMIC DNA]</scope>
    <source>
        <strain evidence="2 3">CC-MHH1044</strain>
    </source>
</reference>
<proteinExistence type="predicted"/>
<feature type="coiled-coil region" evidence="1">
    <location>
        <begin position="13"/>
        <end position="47"/>
    </location>
</feature>
<evidence type="ECO:0000313" key="2">
    <source>
        <dbReference type="EMBL" id="THF73105.1"/>
    </source>
</evidence>
<dbReference type="AlphaFoldDB" id="A0A4S4BFJ4"/>
<gene>
    <name evidence="2" type="ORF">E6C55_30630</name>
</gene>
<sequence length="106" mass="12782">MPSSSARKNAEVYSFLESLIEKRESEIREIEEMVLRYERRVQKEEQAYRAMSTLRRMLTGRKPDHHIAVEYIHYVKKPKEKARLLREEIERYRAMLEGTLPVELTE</sequence>
<keyword evidence="1" id="KW-0175">Coiled coil</keyword>
<comment type="caution">
    <text evidence="2">The sequence shown here is derived from an EMBL/GenBank/DDBJ whole genome shotgun (WGS) entry which is preliminary data.</text>
</comment>
<evidence type="ECO:0000256" key="1">
    <source>
        <dbReference type="SAM" id="Coils"/>
    </source>
</evidence>
<organism evidence="2 3">
    <name type="scientific">Cohnella fermenti</name>
    <dbReference type="NCBI Taxonomy" id="2565925"/>
    <lineage>
        <taxon>Bacteria</taxon>
        <taxon>Bacillati</taxon>
        <taxon>Bacillota</taxon>
        <taxon>Bacilli</taxon>
        <taxon>Bacillales</taxon>
        <taxon>Paenibacillaceae</taxon>
        <taxon>Cohnella</taxon>
    </lineage>
</organism>
<dbReference type="Proteomes" id="UP000310636">
    <property type="component" value="Unassembled WGS sequence"/>
</dbReference>
<accession>A0A4S4BFJ4</accession>
<dbReference type="OrthoDB" id="2887638at2"/>
<protein>
    <submittedName>
        <fullName evidence="2">Uncharacterized protein</fullName>
    </submittedName>
</protein>
<name>A0A4S4BFJ4_9BACL</name>
<evidence type="ECO:0000313" key="3">
    <source>
        <dbReference type="Proteomes" id="UP000310636"/>
    </source>
</evidence>
<dbReference type="EMBL" id="SSOB01000063">
    <property type="protein sequence ID" value="THF73105.1"/>
    <property type="molecule type" value="Genomic_DNA"/>
</dbReference>